<dbReference type="SUPFAM" id="SSF47220">
    <property type="entry name" value="alpha-catenin/vinculin-like"/>
    <property type="match status" value="2"/>
</dbReference>
<keyword evidence="5" id="KW-1185">Reference proteome</keyword>
<dbReference type="Gene3D" id="1.20.120.230">
    <property type="entry name" value="Alpha-catenin/vinculin-like"/>
    <property type="match status" value="2"/>
</dbReference>
<reference evidence="4 5" key="1">
    <citation type="submission" date="2019-09" db="EMBL/GenBank/DDBJ databases">
        <title>Bird 10,000 Genomes (B10K) Project - Family phase.</title>
        <authorList>
            <person name="Zhang G."/>
        </authorList>
    </citation>
    <scope>NUCLEOTIDE SEQUENCE [LARGE SCALE GENOMIC DNA]</scope>
    <source>
        <strain evidence="4">B10K-DU-003-42</strain>
        <tissue evidence="4">Mixed tissue sample</tissue>
    </source>
</reference>
<accession>A0A7L3B2F8</accession>
<dbReference type="GO" id="GO:0005912">
    <property type="term" value="C:adherens junction"/>
    <property type="evidence" value="ECO:0007669"/>
    <property type="project" value="TreeGrafter"/>
</dbReference>
<dbReference type="PANTHER" id="PTHR18914:SF30">
    <property type="entry name" value="VINCULIN_ALPHA-CATENIN FAMILY MEMBER 1"/>
    <property type="match status" value="1"/>
</dbReference>
<dbReference type="AlphaFoldDB" id="A0A7L3B2F8"/>
<comment type="similarity">
    <text evidence="2">Belongs to the vinculin/alpha-catenin family.</text>
</comment>
<dbReference type="Proteomes" id="UP000536260">
    <property type="component" value="Unassembled WGS sequence"/>
</dbReference>
<evidence type="ECO:0000256" key="1">
    <source>
        <dbReference type="ARBA" id="ARBA00004496"/>
    </source>
</evidence>
<dbReference type="GO" id="GO:0016342">
    <property type="term" value="C:catenin complex"/>
    <property type="evidence" value="ECO:0007669"/>
    <property type="project" value="TreeGrafter"/>
</dbReference>
<keyword evidence="3" id="KW-0963">Cytoplasm</keyword>
<dbReference type="GO" id="GO:0098609">
    <property type="term" value="P:cell-cell adhesion"/>
    <property type="evidence" value="ECO:0007669"/>
    <property type="project" value="TreeGrafter"/>
</dbReference>
<dbReference type="EMBL" id="VZTO01017227">
    <property type="protein sequence ID" value="NXT25346.1"/>
    <property type="molecule type" value="Genomic_DNA"/>
</dbReference>
<organism evidence="4 5">
    <name type="scientific">Syrrhaptes paradoxus</name>
    <name type="common">Pallas's sandgrouse</name>
    <dbReference type="NCBI Taxonomy" id="302527"/>
    <lineage>
        <taxon>Eukaryota</taxon>
        <taxon>Metazoa</taxon>
        <taxon>Chordata</taxon>
        <taxon>Craniata</taxon>
        <taxon>Vertebrata</taxon>
        <taxon>Euteleostomi</taxon>
        <taxon>Archelosauria</taxon>
        <taxon>Archosauria</taxon>
        <taxon>Dinosauria</taxon>
        <taxon>Saurischia</taxon>
        <taxon>Theropoda</taxon>
        <taxon>Coelurosauria</taxon>
        <taxon>Aves</taxon>
        <taxon>Neognathae</taxon>
        <taxon>Neoaves</taxon>
        <taxon>Columbimorphae</taxon>
        <taxon>Pterocliformes</taxon>
        <taxon>Pteroclidae</taxon>
        <taxon>Syrrhaptes</taxon>
    </lineage>
</organism>
<feature type="non-terminal residue" evidence="4">
    <location>
        <position position="1"/>
    </location>
</feature>
<dbReference type="InterPro" id="IPR006077">
    <property type="entry name" value="Vinculin/catenin"/>
</dbReference>
<feature type="non-terminal residue" evidence="4">
    <location>
        <position position="810"/>
    </location>
</feature>
<dbReference type="GO" id="GO:0005737">
    <property type="term" value="C:cytoplasm"/>
    <property type="evidence" value="ECO:0007669"/>
    <property type="project" value="UniProtKB-SubCell"/>
</dbReference>
<evidence type="ECO:0000256" key="3">
    <source>
        <dbReference type="ARBA" id="ARBA00022490"/>
    </source>
</evidence>
<dbReference type="PANTHER" id="PTHR18914">
    <property type="entry name" value="ALPHA CATENIN"/>
    <property type="match status" value="1"/>
</dbReference>
<dbReference type="GO" id="GO:0051015">
    <property type="term" value="F:actin filament binding"/>
    <property type="evidence" value="ECO:0007669"/>
    <property type="project" value="InterPro"/>
</dbReference>
<evidence type="ECO:0000313" key="4">
    <source>
        <dbReference type="EMBL" id="NXT25346.1"/>
    </source>
</evidence>
<dbReference type="Gene3D" id="1.20.120.810">
    <property type="entry name" value="Vinculin, Vh2 four-helix bundle"/>
    <property type="match status" value="1"/>
</dbReference>
<evidence type="ECO:0000256" key="2">
    <source>
        <dbReference type="ARBA" id="ARBA00008376"/>
    </source>
</evidence>
<dbReference type="InterPro" id="IPR036723">
    <property type="entry name" value="Alpha-catenin/vinculin-like_sf"/>
</dbReference>
<protein>
    <submittedName>
        <fullName evidence="4">CTNA1 protein</fullName>
    </submittedName>
</protein>
<name>A0A7L3B2F8_9AVES</name>
<comment type="caution">
    <text evidence="4">The sequence shown here is derived from an EMBL/GenBank/DDBJ whole genome shotgun (WGS) entry which is preliminary data.</text>
</comment>
<gene>
    <name evidence="4" type="primary">Ctnna1_1</name>
    <name evidence="4" type="ORF">SYRPAR_R03825</name>
</gene>
<dbReference type="GO" id="GO:0016477">
    <property type="term" value="P:cell migration"/>
    <property type="evidence" value="ECO:0007669"/>
    <property type="project" value="TreeGrafter"/>
</dbReference>
<dbReference type="GO" id="GO:0008013">
    <property type="term" value="F:beta-catenin binding"/>
    <property type="evidence" value="ECO:0007669"/>
    <property type="project" value="TreeGrafter"/>
</dbReference>
<proteinExistence type="inferred from homology"/>
<dbReference type="Pfam" id="PF01044">
    <property type="entry name" value="Vinculin"/>
    <property type="match status" value="1"/>
</dbReference>
<evidence type="ECO:0000313" key="5">
    <source>
        <dbReference type="Proteomes" id="UP000536260"/>
    </source>
</evidence>
<sequence length="810" mass="87531">IQAASWLLERLSVLRDAGDTPGLLAAFRGFSEALLLLSHLTAQRLEDLRDCPRRERLAQTLQLLQDCVPLLHAAKHDLKCSRDQPVDLSKAFQLTVGTIRELTSLLIEDTGGREPGDGNGTFSQHVSGLRALLSRPDPAHLCDGEFSARVEAVVSYCMLLAASSRQEQELELVKRCWALLQLRGSICSHASQQEGRPGQSRGESLEKECHAMREEVENLEQAVLTATLCQVLDTFFEGKESLRRLVAEALSLAGTGGFPAGEGGFLKKLQPLIGTFFAHAQEMLRVADFVLARCTETQTAGEIRDRVEDLKSLLGRLPALLTETSRDPAAQQLQSLYRAWAGATEGLLWCFEETLGTREFLMLSVREMGRHREGCEEALAGQDPQGLAQHAACLTRWAQWMAGATVRSVDRATDPIFRNGLLVWVEQLASAILELEAVTALYPERLSCLQTRGVFSKAASCLMAAARRVRDGLDGSNHPDILSPLRERVRSAAVAKALELSPLCTGLENVTLHKDASSCPSPPAGHPRPGAAPRRAEMHPVVAALLAAARAHDMAAVSAAGCALLRLCSGCVEAAKEALPVAESPQLETLGRHQEIVSLTPRVLSLARETAAGQLPHPSSLLQTALVLSERICETKECLAAVAGPWYGLSQQVFGFFLADDFPRGKQAVDEAMMGLAAAVELAGDIASKGNPVSPDVQERFLQVQAKFSRAQMNTKVLLETAVSSEGEASLELRCIQWAVGTRVLLGALDGFIGRDVLFPRELGNAVKNKLCSPSLLAAVSENSLRLQEAARLSSLSCPKEHGRGEILAL</sequence>
<comment type="subcellular location">
    <subcellularLocation>
        <location evidence="1">Cytoplasm</location>
    </subcellularLocation>
</comment>